<dbReference type="AlphaFoldDB" id="A0A3M2RDI6"/>
<dbReference type="InterPro" id="IPR029058">
    <property type="entry name" value="AB_hydrolase_fold"/>
</dbReference>
<dbReference type="Gene3D" id="3.40.50.1820">
    <property type="entry name" value="alpha/beta hydrolase"/>
    <property type="match status" value="1"/>
</dbReference>
<proteinExistence type="predicted"/>
<protein>
    <submittedName>
        <fullName evidence="2">Putative lysophospholipase</fullName>
    </submittedName>
</protein>
<comment type="caution">
    <text evidence="2">The sequence shown here is derived from an EMBL/GenBank/DDBJ whole genome shotgun (WGS) entry which is preliminary data.</text>
</comment>
<dbReference type="PANTHER" id="PTHR11614">
    <property type="entry name" value="PHOSPHOLIPASE-RELATED"/>
    <property type="match status" value="1"/>
</dbReference>
<dbReference type="Proteomes" id="UP000265903">
    <property type="component" value="Unassembled WGS sequence"/>
</dbReference>
<name>A0A3M2RDI6_9GAMM</name>
<dbReference type="InterPro" id="IPR051044">
    <property type="entry name" value="MAG_DAG_Lipase"/>
</dbReference>
<dbReference type="OrthoDB" id="9806902at2"/>
<dbReference type="InterPro" id="IPR022742">
    <property type="entry name" value="Hydrolase_4"/>
</dbReference>
<dbReference type="SUPFAM" id="SSF53474">
    <property type="entry name" value="alpha/beta-Hydrolases"/>
    <property type="match status" value="1"/>
</dbReference>
<reference evidence="2 3" key="1">
    <citation type="submission" date="2018-08" db="EMBL/GenBank/DDBJ databases">
        <title>Whole Genome Sequence of the Moderate Halophilic Marine Bacterium Marinobacter litoralis Sw-45.</title>
        <authorList>
            <person name="Musa H."/>
        </authorList>
    </citation>
    <scope>NUCLEOTIDE SEQUENCE [LARGE SCALE GENOMIC DNA]</scope>
    <source>
        <strain evidence="2 3">Sw-45</strain>
    </source>
</reference>
<dbReference type="RefSeq" id="WP_114335443.1">
    <property type="nucleotide sequence ID" value="NZ_QMDL01000003.1"/>
</dbReference>
<dbReference type="Pfam" id="PF12146">
    <property type="entry name" value="Hydrolase_4"/>
    <property type="match status" value="1"/>
</dbReference>
<organism evidence="2 3">
    <name type="scientific">Marinobacter litoralis</name>
    <dbReference type="NCBI Taxonomy" id="187981"/>
    <lineage>
        <taxon>Bacteria</taxon>
        <taxon>Pseudomonadati</taxon>
        <taxon>Pseudomonadota</taxon>
        <taxon>Gammaproteobacteria</taxon>
        <taxon>Pseudomonadales</taxon>
        <taxon>Marinobacteraceae</taxon>
        <taxon>Marinobacter</taxon>
    </lineage>
</organism>
<keyword evidence="3" id="KW-1185">Reference proteome</keyword>
<evidence type="ECO:0000259" key="1">
    <source>
        <dbReference type="Pfam" id="PF12146"/>
    </source>
</evidence>
<feature type="domain" description="Serine aminopeptidase S33" evidence="1">
    <location>
        <begin position="26"/>
        <end position="284"/>
    </location>
</feature>
<sequence>MNQHTLNLTTADGHRITGTLFQPEAPLACLVISHGMAEHGNRYAGLAQWLGEHQIAVISYHHRGHGPDCAPSDLGHYADHQGWAKVIGDLGLVVNHARATFPNLPLSVLGHSMGSFIAQSYAQQQGSSIDALILSASNRINKAELIPSRSLIGLIKLVRGKRHQSKLIANLTFGKFNRMFRPNRTDCDWLSRDEQQVDQYLADPLCGFECSTGLWHDFLGGMLTINPMVWRKDLPVHLFSGSEDPVGEMGKGIRQHFQTIREAGIQKVTFRLFDGGRHEMLNELNAEDVWQHLLTCIPTAQPACAEPLSA</sequence>
<evidence type="ECO:0000313" key="3">
    <source>
        <dbReference type="Proteomes" id="UP000265903"/>
    </source>
</evidence>
<dbReference type="EMBL" id="QMDL01000003">
    <property type="protein sequence ID" value="RMJ03219.1"/>
    <property type="molecule type" value="Genomic_DNA"/>
</dbReference>
<evidence type="ECO:0000313" key="2">
    <source>
        <dbReference type="EMBL" id="RMJ03219.1"/>
    </source>
</evidence>
<gene>
    <name evidence="2" type="ORF">DOQ08_02684</name>
</gene>
<accession>A0A3M2RDI6</accession>